<dbReference type="PANTHER" id="PTHR10357">
    <property type="entry name" value="ALPHA-AMYLASE FAMILY MEMBER"/>
    <property type="match status" value="1"/>
</dbReference>
<feature type="region of interest" description="Disordered" evidence="6">
    <location>
        <begin position="611"/>
        <end position="643"/>
    </location>
</feature>
<evidence type="ECO:0000256" key="1">
    <source>
        <dbReference type="ARBA" id="ARBA00001913"/>
    </source>
</evidence>
<evidence type="ECO:0000256" key="6">
    <source>
        <dbReference type="SAM" id="MobiDB-lite"/>
    </source>
</evidence>
<dbReference type="GO" id="GO:0046872">
    <property type="term" value="F:metal ion binding"/>
    <property type="evidence" value="ECO:0007669"/>
    <property type="project" value="UniProtKB-KW"/>
</dbReference>
<dbReference type="InterPro" id="IPR006047">
    <property type="entry name" value="GH13_cat_dom"/>
</dbReference>
<evidence type="ECO:0000256" key="3">
    <source>
        <dbReference type="ARBA" id="ARBA00022801"/>
    </source>
</evidence>
<evidence type="ECO:0000256" key="2">
    <source>
        <dbReference type="ARBA" id="ARBA00022723"/>
    </source>
</evidence>
<dbReference type="InterPro" id="IPR025883">
    <property type="entry name" value="Cadherin-like_domain"/>
</dbReference>
<dbReference type="OrthoDB" id="9805159at2"/>
<dbReference type="SMART" id="SM00632">
    <property type="entry name" value="Aamy_C"/>
    <property type="match status" value="1"/>
</dbReference>
<dbReference type="InterPro" id="IPR055138">
    <property type="entry name" value="Neopullulanase-like_C"/>
</dbReference>
<keyword evidence="7" id="KW-0732">Signal</keyword>
<dbReference type="InterPro" id="IPR013783">
    <property type="entry name" value="Ig-like_fold"/>
</dbReference>
<evidence type="ECO:0000313" key="11">
    <source>
        <dbReference type="Proteomes" id="UP000309673"/>
    </source>
</evidence>
<feature type="domain" description="CBM20" evidence="9">
    <location>
        <begin position="1551"/>
        <end position="1677"/>
    </location>
</feature>
<evidence type="ECO:0000256" key="4">
    <source>
        <dbReference type="ARBA" id="ARBA00022837"/>
    </source>
</evidence>
<dbReference type="RefSeq" id="WP_136776284.1">
    <property type="nucleotide sequence ID" value="NZ_SUPK01000001.1"/>
</dbReference>
<feature type="compositionally biased region" description="Polar residues" evidence="6">
    <location>
        <begin position="617"/>
        <end position="629"/>
    </location>
</feature>
<accession>A0A4U0FHL9</accession>
<feature type="domain" description="Fibronectin type-III" evidence="8">
    <location>
        <begin position="1255"/>
        <end position="1350"/>
    </location>
</feature>
<dbReference type="CDD" id="cd00063">
    <property type="entry name" value="FN3"/>
    <property type="match status" value="2"/>
</dbReference>
<evidence type="ECO:0000313" key="10">
    <source>
        <dbReference type="EMBL" id="TJY44475.1"/>
    </source>
</evidence>
<dbReference type="SUPFAM" id="SSF51011">
    <property type="entry name" value="Glycosyl hydrolase domain"/>
    <property type="match status" value="1"/>
</dbReference>
<dbReference type="Pfam" id="PF00128">
    <property type="entry name" value="Alpha-amylase"/>
    <property type="match status" value="2"/>
</dbReference>
<dbReference type="InterPro" id="IPR002044">
    <property type="entry name" value="CBM20"/>
</dbReference>
<dbReference type="Gene3D" id="3.20.20.80">
    <property type="entry name" value="Glycosidases"/>
    <property type="match status" value="1"/>
</dbReference>
<feature type="chain" id="PRO_5038611037" evidence="7">
    <location>
        <begin position="33"/>
        <end position="1969"/>
    </location>
</feature>
<dbReference type="CDD" id="cd02857">
    <property type="entry name" value="E_set_CDase_PDE_N"/>
    <property type="match status" value="1"/>
</dbReference>
<keyword evidence="4" id="KW-0106">Calcium</keyword>
<dbReference type="Pfam" id="PF12733">
    <property type="entry name" value="Cadherin-like"/>
    <property type="match status" value="1"/>
</dbReference>
<keyword evidence="11" id="KW-1185">Reference proteome</keyword>
<reference evidence="10 11" key="1">
    <citation type="submission" date="2019-04" db="EMBL/GenBank/DDBJ databases">
        <title>Cohnella sp. nov., isolated from soil.</title>
        <authorList>
            <person name="Kim W."/>
        </authorList>
    </citation>
    <scope>NUCLEOTIDE SEQUENCE [LARGE SCALE GENOMIC DNA]</scope>
    <source>
        <strain evidence="10 11">CAU 1483</strain>
    </source>
</reference>
<comment type="caution">
    <text evidence="10">The sequence shown here is derived from an EMBL/GenBank/DDBJ whole genome shotgun (WGS) entry which is preliminary data.</text>
</comment>
<dbReference type="Pfam" id="PF22058">
    <property type="entry name" value="X25_BaPul_like"/>
    <property type="match status" value="2"/>
</dbReference>
<dbReference type="CDD" id="cd11338">
    <property type="entry name" value="AmyAc_CMD"/>
    <property type="match status" value="1"/>
</dbReference>
<evidence type="ECO:0000259" key="8">
    <source>
        <dbReference type="PROSITE" id="PS50853"/>
    </source>
</evidence>
<dbReference type="PROSITE" id="PS51166">
    <property type="entry name" value="CBM20"/>
    <property type="match status" value="1"/>
</dbReference>
<proteinExistence type="predicted"/>
<dbReference type="InterPro" id="IPR004185">
    <property type="entry name" value="Glyco_hydro_13_lg-like_dom"/>
</dbReference>
<dbReference type="Gene3D" id="2.60.40.10">
    <property type="entry name" value="Immunoglobulins"/>
    <property type="match status" value="8"/>
</dbReference>
<evidence type="ECO:0000256" key="5">
    <source>
        <dbReference type="ARBA" id="ARBA00023295"/>
    </source>
</evidence>
<dbReference type="SUPFAM" id="SSF81296">
    <property type="entry name" value="E set domains"/>
    <property type="match status" value="1"/>
</dbReference>
<sequence length="1969" mass="213415">MFTRLRNRKRLSMMLSLVMTLQFLLAGFGAIAAAAAPDGTTVGDDHRITFAIPSSSIQVRVTGDFLGGAANWGEGISIAENTVTEGNQTYVQVNNLEVNKTYEYKFRVNGNWMDGSNLTAIADANGKLLIPAASIAYLAAGTFDNNWANQHPLVDNNGIYTYTTGVLADGVYEYKLIARFKLSDIDARDVYFTDPTNQQTANGNSAITVGTANPSTIQPDTFTDQPGAKSKWVLAGTFQQALGDSGNWNPGGTATQMKHPVGDFYAYSAVLPAGHHEFKFTKNGSWDTQIGDNGNNIVFDLADTTKVNFYLNEETMQVRTNIAGMGGVPQYTAVLADDVWPRLVGTLQTQFGEPAWSPADAKQMFVDYYFNNTSYRLQRTIGEGTHEAKVVLGNSWSNENFGDSGNNLKFTLTEAAAVTFSFDNSAASKRLRADYSIADGGYDGNIQAADIQFDSRSATFKKPFGAIKQGMEDLTLRIAVKRGDVQMAKVDLISGNGSVIGFEMHKATTVGDQDYYEVVIPRTAFHEIGVWGYKFILIDGPKKLEYGDDNSSGGSGAAVDEGAVPFNLTVYAPDYKTPDWMKNAVVYQIFPDRFFDGDPSNNRAKLKDGYRGVRTESGPNAGQPSNQPLQYFDGGVPNDPAPAQVWGQWSDVPENPNRITPENKPYYPDAKSDGIWTNEFYGGDIEGIRQKLDYLQSLGITAIYLNPVAWAASNHKYDATDYKHLDPVFGKPVYNTPGDPASGLNYDATRKASDAIFMTFAKEAAVRGIHVLNDGVFNHVGDDSIYFDRYEKYPEIGAYEFWAKVWKKTESGMSESEAKQAVIDDFTAKINPADGQPYKYPEDFGFTTWFTVGPDKVTDDKGNTRYRYEGWWGYDSLPAMDAKSPQPGDSQAISGEHEWNNVSYRDNVIGHSLTGKSASEVAAAMQDSVSQRWLWMGGDGWRLDVAPDVSSETWKKFREAVKSAKGLTDGNGGTIDDPVILGEEWGVATRYLLGDQFDSVMNYRFRGALQDFIIGAGKDSVNPDLAKNFDTALEQIREDYPKEAWQAMLNLVDSHDTIRSITKLDQPTWEEENLKIAPEASDKALKQQALIAVFQMGYPGAPTVYYGDEVGLTGTKDPDSRRTFPWERVTSSGSGFTGAGRYAELFDTYKTAAQVRNANEVFRTGDLHLAYAQGSVIAYARKSASKSALVAVNAGSSAASVEADVSGFLPNGVTFTDQLGSGLKGTVSGGKISLTLPAMSAVMMLSDGTLSVVLTPSGLQASGGNSSVSLTWDAVPGADSYVVYRAPIEGGQVQQIGTASTPAYIDTNIVNGTKYYYAVSAVKGTGESLLTGMVDATPSFPIGSVSSPSSMADMTIGVGITTAEITSDVAVPGLTDDPALAGKAATNLTVQLVYYKDGDAANQTVISMKYKADHGPAKTYRAVFEPSESGVYHYFVQASTNNGDTVTKSGESSFTANADAADTEAPATPVLQEITVESGRAVLSWTGEAADVKGFEIYRASGNEVFRKIATVRNALTYTDFTVTNGTTYRYKVAVFDASYNRSFSGEQSVTPQLVMVDVTLRLHIPDYTPVTDNIYIAGDFNGWNSSGSKLTVPSGATDNTIMEYSFKMMAGRSIQYKFTRGTWSTEAFTSHKRVPNDTEDYGNWAYSSTDTNMRLTIANQGGNKMLVEDYVLRWVDMPMIVTMPRISYGDDISYETNETSFTLKASVPYGVAFTMNGTPLPDGAMDDRGNVYLQNIPLNPGSNEFVLHIEPTQETIDQPWYTDDGRAGQATKTIRLTINRTLSGNANLKGIALSGGAVLNEPFTPEQTGYTADVPYTVSSLTVTPAAADSRAAVTVNGSSPQIPVKLNVGDNRVTILVTAENGTTQSYAVTVKRTSLPVSDFRTSEIKGNTVTFKWTAARGASKIVVQQSTDGTHWTAAETGAIANSATNASVKGIKPHVTYQFRLLVAGGDNAGYSNAVTVNKLDKK</sequence>
<gene>
    <name evidence="10" type="ORF">E5161_03600</name>
</gene>
<protein>
    <submittedName>
        <fullName evidence="10">Alpha-amylase</fullName>
    </submittedName>
</protein>
<dbReference type="SMART" id="SM00060">
    <property type="entry name" value="FN3"/>
    <property type="match status" value="3"/>
</dbReference>
<keyword evidence="2" id="KW-0479">Metal-binding</keyword>
<evidence type="ECO:0000256" key="7">
    <source>
        <dbReference type="SAM" id="SignalP"/>
    </source>
</evidence>
<dbReference type="SUPFAM" id="SSF51445">
    <property type="entry name" value="(Trans)glycosidases"/>
    <property type="match status" value="1"/>
</dbReference>
<dbReference type="SUPFAM" id="SSF49265">
    <property type="entry name" value="Fibronectin type III"/>
    <property type="match status" value="3"/>
</dbReference>
<dbReference type="Pfam" id="PF22460">
    <property type="entry name" value="Neopullulanase-like_C"/>
    <property type="match status" value="1"/>
</dbReference>
<dbReference type="Proteomes" id="UP000309673">
    <property type="component" value="Unassembled WGS sequence"/>
</dbReference>
<dbReference type="InterPro" id="IPR003961">
    <property type="entry name" value="FN3_dom"/>
</dbReference>
<organism evidence="10 11">
    <name type="scientific">Cohnella pontilimi</name>
    <dbReference type="NCBI Taxonomy" id="2564100"/>
    <lineage>
        <taxon>Bacteria</taxon>
        <taxon>Bacillati</taxon>
        <taxon>Bacillota</taxon>
        <taxon>Bacilli</taxon>
        <taxon>Bacillales</taxon>
        <taxon>Paenibacillaceae</taxon>
        <taxon>Cohnella</taxon>
    </lineage>
</organism>
<dbReference type="InterPro" id="IPR014756">
    <property type="entry name" value="Ig_E-set"/>
</dbReference>
<dbReference type="Gene3D" id="2.60.40.1180">
    <property type="entry name" value="Golgi alpha-mannosidase II"/>
    <property type="match status" value="1"/>
</dbReference>
<feature type="signal peptide" evidence="7">
    <location>
        <begin position="1"/>
        <end position="32"/>
    </location>
</feature>
<dbReference type="GO" id="GO:0005975">
    <property type="term" value="P:carbohydrate metabolic process"/>
    <property type="evidence" value="ECO:0007669"/>
    <property type="project" value="InterPro"/>
</dbReference>
<name>A0A4U0FHL9_9BACL</name>
<dbReference type="InterPro" id="IPR036116">
    <property type="entry name" value="FN3_sf"/>
</dbReference>
<dbReference type="GO" id="GO:2001070">
    <property type="term" value="F:starch binding"/>
    <property type="evidence" value="ECO:0007669"/>
    <property type="project" value="InterPro"/>
</dbReference>
<dbReference type="PROSITE" id="PS50853">
    <property type="entry name" value="FN3"/>
    <property type="match status" value="1"/>
</dbReference>
<keyword evidence="3" id="KW-0378">Hydrolase</keyword>
<dbReference type="InterPro" id="IPR054409">
    <property type="entry name" value="X25_BaPul-like"/>
</dbReference>
<dbReference type="GO" id="GO:0004553">
    <property type="term" value="F:hydrolase activity, hydrolyzing O-glycosyl compounds"/>
    <property type="evidence" value="ECO:0007669"/>
    <property type="project" value="InterPro"/>
</dbReference>
<keyword evidence="5" id="KW-0326">Glycosidase</keyword>
<dbReference type="EMBL" id="SUPK01000001">
    <property type="protein sequence ID" value="TJY44475.1"/>
    <property type="molecule type" value="Genomic_DNA"/>
</dbReference>
<evidence type="ECO:0000259" key="9">
    <source>
        <dbReference type="PROSITE" id="PS51166"/>
    </source>
</evidence>
<dbReference type="InterPro" id="IPR013780">
    <property type="entry name" value="Glyco_hydro_b"/>
</dbReference>
<dbReference type="InterPro" id="IPR017853">
    <property type="entry name" value="GH"/>
</dbReference>
<dbReference type="InterPro" id="IPR031319">
    <property type="entry name" value="A-amylase_C"/>
</dbReference>
<dbReference type="SMART" id="SM00642">
    <property type="entry name" value="Aamy"/>
    <property type="match status" value="1"/>
</dbReference>
<dbReference type="PANTHER" id="PTHR10357:SF210">
    <property type="entry name" value="MALTODEXTRIN GLUCOSIDASE"/>
    <property type="match status" value="1"/>
</dbReference>
<comment type="cofactor">
    <cofactor evidence="1">
        <name>Ca(2+)</name>
        <dbReference type="ChEBI" id="CHEBI:29108"/>
    </cofactor>
</comment>